<dbReference type="EMBL" id="KY742649">
    <property type="protein sequence ID" value="AQZ54569.1"/>
    <property type="molecule type" value="Genomic_DNA"/>
</dbReference>
<feature type="compositionally biased region" description="Low complexity" evidence="1">
    <location>
        <begin position="110"/>
        <end position="124"/>
    </location>
</feature>
<feature type="region of interest" description="Disordered" evidence="1">
    <location>
        <begin position="107"/>
        <end position="129"/>
    </location>
</feature>
<dbReference type="RefSeq" id="YP_009600628.1">
    <property type="nucleotide sequence ID" value="NC_041925.1"/>
</dbReference>
<evidence type="ECO:0000313" key="3">
    <source>
        <dbReference type="Proteomes" id="UP000221468"/>
    </source>
</evidence>
<dbReference type="Proteomes" id="UP000221468">
    <property type="component" value="Segment"/>
</dbReference>
<evidence type="ECO:0000313" key="2">
    <source>
        <dbReference type="EMBL" id="AQZ54569.1"/>
    </source>
</evidence>
<dbReference type="KEGG" id="vg:40076434"/>
<reference evidence="2 3" key="1">
    <citation type="journal article" date="2019" name="Genomics">
        <title>Genomic analyses of a novel bacteriophage (VB_PmiS-Isfahan) within Siphoviridae family infecting Proteus mirabilis.</title>
        <authorList>
            <person name="Yazdi M."/>
            <person name="Bouzari M."/>
            <person name="Ghaemi E.A."/>
        </authorList>
    </citation>
    <scope>NUCLEOTIDE SEQUENCE [LARGE SCALE GENOMIC DNA]</scope>
</reference>
<keyword evidence="3" id="KW-1185">Reference proteome</keyword>
<dbReference type="GeneID" id="40076434"/>
<organism evidence="2 3">
    <name type="scientific">Proteus phage VB_PmiS-Isfahan</name>
    <dbReference type="NCBI Taxonomy" id="1969841"/>
    <lineage>
        <taxon>Viruses</taxon>
        <taxon>Duplodnaviria</taxon>
        <taxon>Heunggongvirae</taxon>
        <taxon>Uroviricota</taxon>
        <taxon>Caudoviricetes</taxon>
        <taxon>Gorganvirus</taxon>
        <taxon>Gorganvirus isfahan</taxon>
    </lineage>
</organism>
<dbReference type="OrthoDB" id="2519at10239"/>
<evidence type="ECO:0000256" key="1">
    <source>
        <dbReference type="SAM" id="MobiDB-lite"/>
    </source>
</evidence>
<protein>
    <submittedName>
        <fullName evidence="2">Tail tip protein</fullName>
    </submittedName>
</protein>
<accession>A0A1U9ZA25</accession>
<name>A0A1U9ZA25_9CAUD</name>
<sequence length="852" mass="96946">MKKIIYFETPSHEPEIYNVESVEKWALEKFSKPIQGLRIFLNEISNENDISLRIFGEPELLEKDDNTYIFTVTPTGGVLDAVGKVITTVLNPILKILMPRQSTPTSAIANNRVNSSNNSMVNRTNEPRPGERIPDIVGYVRAYPDLLMDYKIFYDSQEYETQFLCLGRGEYQCEDIRDGITPLKNIAGSSLASYSKGNSPGNGEPDFTIGQQIDIEKFPIMIVKSSNEADGSELRPPNYNELKHFTLKVSKSGDVFTKAEDPIKWDERLNVGAIIKLSGVNSWEKHIIVDETTGAETVDYVRHNLSGEYEVLIIGDDYLKLNVEGITGWEFLSDEGEEPKKEAWKNPSTGRYLFSEQNGWVKETYEIGLKPIEEFVIGPYLMEDSPEIMINLYCQNGLYKTDGTVYPTEVTCELILSHPENKDNTVFRYPVTVKGMMTDAVGATLRVKNPYPDAVNVSMKRIDNTDKGFNGSVIDAVKWRDLYAVTPLDPQDYGNVTLFQTVTKATVAALKLKERKLNLRATRVYNGVAKRNFADVIIGMHTDPMIGRRKLDSLDVEELRRTEQQLLDYFGDKRSIECGFTFDQVSYTYEDGLQVIGDTVNCTPYQVGNMIYFWAELPQDKSSMQFGHPFKIPNTDKRTRNFSATKDYTGVQVKYFDHGSNTFEYVEKGEQTNMLKIDLKGCQSKYLANIRANREYNKLKLQRVTHVFTANSIGLQASVGMRVDVVDNTRIKQNEGRIENIEGNILTLSEPLNLNDNYSYWMSINNRFGNLENIPIRVIDKWTVEMLEKPVSEIYTGWNRDKTSYVIHADDNLSSLAMLVTNVEPQARDNNYSVSITCSNYDSRYYKDDKGA</sequence>
<dbReference type="NCBIfam" id="NF040662">
    <property type="entry name" value="attach_TipJ_rel"/>
    <property type="match status" value="1"/>
</dbReference>
<proteinExistence type="predicted"/>